<dbReference type="EMBL" id="JANCLU010000031">
    <property type="protein sequence ID" value="MCP8940970.1"/>
    <property type="molecule type" value="Genomic_DNA"/>
</dbReference>
<dbReference type="RefSeq" id="WP_254746317.1">
    <property type="nucleotide sequence ID" value="NZ_JANCLU010000031.1"/>
</dbReference>
<name>A0ABT1LJQ6_9HYPH</name>
<evidence type="ECO:0000313" key="3">
    <source>
        <dbReference type="Proteomes" id="UP001205890"/>
    </source>
</evidence>
<feature type="domain" description="Glycoamylase-like" evidence="1">
    <location>
        <begin position="185"/>
        <end position="399"/>
    </location>
</feature>
<dbReference type="Proteomes" id="UP001205890">
    <property type="component" value="Unassembled WGS sequence"/>
</dbReference>
<reference evidence="2 3" key="1">
    <citation type="submission" date="2022-07" db="EMBL/GenBank/DDBJ databases">
        <authorList>
            <person name="Li W.-J."/>
            <person name="Deng Q.-Q."/>
        </authorList>
    </citation>
    <scope>NUCLEOTIDE SEQUENCE [LARGE SCALE GENOMIC DNA]</scope>
    <source>
        <strain evidence="2 3">SYSU M60028</strain>
    </source>
</reference>
<accession>A0ABT1LJQ6</accession>
<dbReference type="InterPro" id="IPR019282">
    <property type="entry name" value="Glycoamylase-like_cons_dom"/>
</dbReference>
<comment type="caution">
    <text evidence="2">The sequence shown here is derived from an EMBL/GenBank/DDBJ whole genome shotgun (WGS) entry which is preliminary data.</text>
</comment>
<dbReference type="Gene3D" id="1.50.10.140">
    <property type="match status" value="1"/>
</dbReference>
<organism evidence="2 3">
    <name type="scientific">Alsobacter ponti</name>
    <dbReference type="NCBI Taxonomy" id="2962936"/>
    <lineage>
        <taxon>Bacteria</taxon>
        <taxon>Pseudomonadati</taxon>
        <taxon>Pseudomonadota</taxon>
        <taxon>Alphaproteobacteria</taxon>
        <taxon>Hyphomicrobiales</taxon>
        <taxon>Alsobacteraceae</taxon>
        <taxon>Alsobacter</taxon>
    </lineage>
</organism>
<evidence type="ECO:0000313" key="2">
    <source>
        <dbReference type="EMBL" id="MCP8940970.1"/>
    </source>
</evidence>
<protein>
    <submittedName>
        <fullName evidence="2">DUF3131 domain-containing protein</fullName>
    </submittedName>
</protein>
<evidence type="ECO:0000259" key="1">
    <source>
        <dbReference type="Pfam" id="PF10091"/>
    </source>
</evidence>
<keyword evidence="3" id="KW-1185">Reference proteome</keyword>
<dbReference type="PIRSF" id="PIRSF028431">
    <property type="entry name" value="UCP028431"/>
    <property type="match status" value="1"/>
</dbReference>
<proteinExistence type="predicted"/>
<sequence>MSLPDADDSDDALLDAVQRQTLRYFWEFAHKPSGLALDRSTPDPGYGPDAVAVGGSGFGLMAIVAGVERGWIPRAEAVERLRRVLAFLERADSFHGVLPHFLDGRTGRAIRFTRKDDAADLVETAFLMMGLLCCRQYFLGHDAGEIEIRQKADRLWREVEWSWHTRDGEDLLYWHWSPNNGWAMNFPIRGWNECLIAYVLAASSPTYPIPPTVYHHGWAGGPHFRNGREFYGIRLPLGPDFGSSLCFSQYSFMGLDPRGLVDRYADYWEQNVAHTRINYEHCVRNPNAYEGYGPDCWGLTASDDDYGYNQHAPDVDLGVISPTAALSAMPYAPDRSMAALRTFLGRLKRRLWTQRGLRDAFSEARGWYAPSTLAIDQGPIVVMIENHRSGLLWDLFMSCDEVRAGLARLGFASPRLGARSVANGRAQGRAHG</sequence>
<dbReference type="Pfam" id="PF10091">
    <property type="entry name" value="Glycoamylase"/>
    <property type="match status" value="1"/>
</dbReference>
<gene>
    <name evidence="2" type="ORF">NK718_20795</name>
</gene>
<dbReference type="InterPro" id="IPR016883">
    <property type="entry name" value="UCP028431"/>
</dbReference>